<dbReference type="Pfam" id="PF13796">
    <property type="entry name" value="Sensor"/>
    <property type="match status" value="1"/>
</dbReference>
<accession>A0A919N3Y8</accession>
<evidence type="ECO:0000313" key="3">
    <source>
        <dbReference type="Proteomes" id="UP000629619"/>
    </source>
</evidence>
<organism evidence="2 3">
    <name type="scientific">Actinoplanes siamensis</name>
    <dbReference type="NCBI Taxonomy" id="1223317"/>
    <lineage>
        <taxon>Bacteria</taxon>
        <taxon>Bacillati</taxon>
        <taxon>Actinomycetota</taxon>
        <taxon>Actinomycetes</taxon>
        <taxon>Micromonosporales</taxon>
        <taxon>Micromonosporaceae</taxon>
        <taxon>Actinoplanes</taxon>
    </lineage>
</organism>
<protein>
    <recommendedName>
        <fullName evidence="1">Putative sensor domain-containing protein</fullName>
    </recommendedName>
</protein>
<keyword evidence="3" id="KW-1185">Reference proteome</keyword>
<sequence>MMFAFGMSRGFADHERERISAALGEPVTRPDYRASDSSNALRRLATVLGDRQSWRDLAHAALRSPPGGVAFSMVATWWAGLVGGLTWRL</sequence>
<comment type="caution">
    <text evidence="2">The sequence shown here is derived from an EMBL/GenBank/DDBJ whole genome shotgun (WGS) entry which is preliminary data.</text>
</comment>
<evidence type="ECO:0000259" key="1">
    <source>
        <dbReference type="Pfam" id="PF13796"/>
    </source>
</evidence>
<name>A0A919N3Y8_9ACTN</name>
<feature type="domain" description="Putative sensor" evidence="1">
    <location>
        <begin position="3"/>
        <end position="86"/>
    </location>
</feature>
<dbReference type="InterPro" id="IPR025828">
    <property type="entry name" value="Put_sensor_dom"/>
</dbReference>
<dbReference type="Proteomes" id="UP000629619">
    <property type="component" value="Unassembled WGS sequence"/>
</dbReference>
<proteinExistence type="predicted"/>
<gene>
    <name evidence="2" type="ORF">Asi03nite_14830</name>
</gene>
<dbReference type="EMBL" id="BOMW01000014">
    <property type="protein sequence ID" value="GIF03945.1"/>
    <property type="molecule type" value="Genomic_DNA"/>
</dbReference>
<evidence type="ECO:0000313" key="2">
    <source>
        <dbReference type="EMBL" id="GIF03945.1"/>
    </source>
</evidence>
<dbReference type="AlphaFoldDB" id="A0A919N3Y8"/>
<reference evidence="2" key="1">
    <citation type="submission" date="2021-01" db="EMBL/GenBank/DDBJ databases">
        <title>Whole genome shotgun sequence of Actinoplanes siamensis NBRC 109076.</title>
        <authorList>
            <person name="Komaki H."/>
            <person name="Tamura T."/>
        </authorList>
    </citation>
    <scope>NUCLEOTIDE SEQUENCE</scope>
    <source>
        <strain evidence="2">NBRC 109076</strain>
    </source>
</reference>